<feature type="compositionally biased region" description="Polar residues" evidence="1">
    <location>
        <begin position="56"/>
        <end position="73"/>
    </location>
</feature>
<name>A0A9P0YPB5_CUSEU</name>
<keyword evidence="3" id="KW-1185">Reference proteome</keyword>
<feature type="region of interest" description="Disordered" evidence="1">
    <location>
        <begin position="36"/>
        <end position="79"/>
    </location>
</feature>
<dbReference type="AlphaFoldDB" id="A0A9P0YPB5"/>
<reference evidence="2" key="1">
    <citation type="submission" date="2022-07" db="EMBL/GenBank/DDBJ databases">
        <authorList>
            <person name="Macas J."/>
            <person name="Novak P."/>
            <person name="Neumann P."/>
        </authorList>
    </citation>
    <scope>NUCLEOTIDE SEQUENCE</scope>
</reference>
<proteinExistence type="predicted"/>
<comment type="caution">
    <text evidence="2">The sequence shown here is derived from an EMBL/GenBank/DDBJ whole genome shotgun (WGS) entry which is preliminary data.</text>
</comment>
<dbReference type="Proteomes" id="UP001152484">
    <property type="component" value="Unassembled WGS sequence"/>
</dbReference>
<evidence type="ECO:0000313" key="2">
    <source>
        <dbReference type="EMBL" id="CAH9071189.1"/>
    </source>
</evidence>
<organism evidence="2 3">
    <name type="scientific">Cuscuta europaea</name>
    <name type="common">European dodder</name>
    <dbReference type="NCBI Taxonomy" id="41803"/>
    <lineage>
        <taxon>Eukaryota</taxon>
        <taxon>Viridiplantae</taxon>
        <taxon>Streptophyta</taxon>
        <taxon>Embryophyta</taxon>
        <taxon>Tracheophyta</taxon>
        <taxon>Spermatophyta</taxon>
        <taxon>Magnoliopsida</taxon>
        <taxon>eudicotyledons</taxon>
        <taxon>Gunneridae</taxon>
        <taxon>Pentapetalae</taxon>
        <taxon>asterids</taxon>
        <taxon>lamiids</taxon>
        <taxon>Solanales</taxon>
        <taxon>Convolvulaceae</taxon>
        <taxon>Cuscuteae</taxon>
        <taxon>Cuscuta</taxon>
        <taxon>Cuscuta subgen. Cuscuta</taxon>
    </lineage>
</organism>
<protein>
    <submittedName>
        <fullName evidence="2">Uncharacterized protein</fullName>
    </submittedName>
</protein>
<gene>
    <name evidence="2" type="ORF">CEURO_LOCUS3934</name>
</gene>
<dbReference type="EMBL" id="CAMAPE010000006">
    <property type="protein sequence ID" value="CAH9071189.1"/>
    <property type="molecule type" value="Genomic_DNA"/>
</dbReference>
<sequence>MCVQISLRLPFQIYGFSTLPLPSKFRKINVVTDHTPSSGVADLPKPSHLRPPASLLGSQTRPKGNPTPQSPCSRFNRPPRSNGCVLSSDEHCEGKIAPVPFALTEVWFLHLVADNKEPGKKYAAKCAGSQATKIAAIEVPIAKEATQLTGSLGLLGKSL</sequence>
<evidence type="ECO:0000256" key="1">
    <source>
        <dbReference type="SAM" id="MobiDB-lite"/>
    </source>
</evidence>
<accession>A0A9P0YPB5</accession>
<evidence type="ECO:0000313" key="3">
    <source>
        <dbReference type="Proteomes" id="UP001152484"/>
    </source>
</evidence>